<dbReference type="VEuPathDB" id="FungiDB:HMPREF1541_04253"/>
<dbReference type="SUPFAM" id="SSF52540">
    <property type="entry name" value="P-loop containing nucleoside triphosphate hydrolases"/>
    <property type="match status" value="1"/>
</dbReference>
<dbReference type="PANTHER" id="PTHR14074:SF16">
    <property type="entry name" value="ANTIVIRAL INNATE IMMUNE RESPONSE RECEPTOR RIG-I"/>
    <property type="match status" value="1"/>
</dbReference>
<feature type="domain" description="Helicase ATP-binding" evidence="1">
    <location>
        <begin position="1"/>
        <end position="175"/>
    </location>
</feature>
<dbReference type="InterPro" id="IPR051363">
    <property type="entry name" value="RLR_Helicase"/>
</dbReference>
<dbReference type="InterPro" id="IPR027417">
    <property type="entry name" value="P-loop_NTPase"/>
</dbReference>
<dbReference type="InterPro" id="IPR014001">
    <property type="entry name" value="Helicase_ATP-bd"/>
</dbReference>
<evidence type="ECO:0000313" key="3">
    <source>
        <dbReference type="Proteomes" id="UP000030752"/>
    </source>
</evidence>
<dbReference type="GeneID" id="19971592"/>
<gene>
    <name evidence="2" type="ORF">HMPREF1541_04253</name>
</gene>
<protein>
    <recommendedName>
        <fullName evidence="1">Helicase ATP-binding domain-containing protein</fullName>
    </recommendedName>
</protein>
<dbReference type="Proteomes" id="UP000030752">
    <property type="component" value="Unassembled WGS sequence"/>
</dbReference>
<dbReference type="Pfam" id="PF00270">
    <property type="entry name" value="DEAD"/>
    <property type="match status" value="1"/>
</dbReference>
<dbReference type="STRING" id="1220924.W2RW45"/>
<dbReference type="GO" id="GO:0005737">
    <property type="term" value="C:cytoplasm"/>
    <property type="evidence" value="ECO:0007669"/>
    <property type="project" value="TreeGrafter"/>
</dbReference>
<dbReference type="HOGENOM" id="CLU_1532486_0_0_1"/>
<sequence>MFERSMLENIIVAMDTGSGKTHVALLRIRAELERSPCTKSLIVWFLAPHVELCNQQYRELCKGLPATKIKLLVGSDNVHRWSEQSIWDAALDHVRLVISTHKILEDALAHNFVKLETLSLLVFDEEAHHCVRKHPANAIMQRFYHPRRMKLGFDSVPHILGLTASPIQSKLKQLK</sequence>
<keyword evidence="3" id="KW-1185">Reference proteome</keyword>
<dbReference type="GO" id="GO:0005524">
    <property type="term" value="F:ATP binding"/>
    <property type="evidence" value="ECO:0007669"/>
    <property type="project" value="InterPro"/>
</dbReference>
<dbReference type="AlphaFoldDB" id="W2RW45"/>
<dbReference type="PANTHER" id="PTHR14074">
    <property type="entry name" value="HELICASE WITH DEATH DOMAIN-RELATED"/>
    <property type="match status" value="1"/>
</dbReference>
<dbReference type="InParanoid" id="W2RW45"/>
<proteinExistence type="predicted"/>
<dbReference type="InterPro" id="IPR011545">
    <property type="entry name" value="DEAD/DEAH_box_helicase_dom"/>
</dbReference>
<dbReference type="GO" id="GO:0003676">
    <property type="term" value="F:nucleic acid binding"/>
    <property type="evidence" value="ECO:0007669"/>
    <property type="project" value="InterPro"/>
</dbReference>
<evidence type="ECO:0000313" key="2">
    <source>
        <dbReference type="EMBL" id="ETN39978.1"/>
    </source>
</evidence>
<dbReference type="PROSITE" id="PS51192">
    <property type="entry name" value="HELICASE_ATP_BIND_1"/>
    <property type="match status" value="1"/>
</dbReference>
<dbReference type="RefSeq" id="XP_008716821.1">
    <property type="nucleotide sequence ID" value="XM_008718599.1"/>
</dbReference>
<dbReference type="eggNOG" id="KOG0701">
    <property type="taxonomic scope" value="Eukaryota"/>
</dbReference>
<dbReference type="Gene3D" id="3.40.50.300">
    <property type="entry name" value="P-loop containing nucleotide triphosphate hydrolases"/>
    <property type="match status" value="1"/>
</dbReference>
<evidence type="ECO:0000259" key="1">
    <source>
        <dbReference type="PROSITE" id="PS51192"/>
    </source>
</evidence>
<dbReference type="EMBL" id="KB822720">
    <property type="protein sequence ID" value="ETN39978.1"/>
    <property type="molecule type" value="Genomic_DNA"/>
</dbReference>
<accession>W2RW45</accession>
<dbReference type="OrthoDB" id="416741at2759"/>
<name>W2RW45_CYPE1</name>
<organism evidence="2 3">
    <name type="scientific">Cyphellophora europaea (strain CBS 101466)</name>
    <name type="common">Phialophora europaea</name>
    <dbReference type="NCBI Taxonomy" id="1220924"/>
    <lineage>
        <taxon>Eukaryota</taxon>
        <taxon>Fungi</taxon>
        <taxon>Dikarya</taxon>
        <taxon>Ascomycota</taxon>
        <taxon>Pezizomycotina</taxon>
        <taxon>Eurotiomycetes</taxon>
        <taxon>Chaetothyriomycetidae</taxon>
        <taxon>Chaetothyriales</taxon>
        <taxon>Cyphellophoraceae</taxon>
        <taxon>Cyphellophora</taxon>
    </lineage>
</organism>
<reference evidence="2 3" key="1">
    <citation type="submission" date="2013-03" db="EMBL/GenBank/DDBJ databases">
        <title>The Genome Sequence of Phialophora europaea CBS 101466.</title>
        <authorList>
            <consortium name="The Broad Institute Genomics Platform"/>
            <person name="Cuomo C."/>
            <person name="de Hoog S."/>
            <person name="Gorbushina A."/>
            <person name="Walker B."/>
            <person name="Young S.K."/>
            <person name="Zeng Q."/>
            <person name="Gargeya S."/>
            <person name="Fitzgerald M."/>
            <person name="Haas B."/>
            <person name="Abouelleil A."/>
            <person name="Allen A.W."/>
            <person name="Alvarado L."/>
            <person name="Arachchi H.M."/>
            <person name="Berlin A.M."/>
            <person name="Chapman S.B."/>
            <person name="Gainer-Dewar J."/>
            <person name="Goldberg J."/>
            <person name="Griggs A."/>
            <person name="Gujja S."/>
            <person name="Hansen M."/>
            <person name="Howarth C."/>
            <person name="Imamovic A."/>
            <person name="Ireland A."/>
            <person name="Larimer J."/>
            <person name="McCowan C."/>
            <person name="Murphy C."/>
            <person name="Pearson M."/>
            <person name="Poon T.W."/>
            <person name="Priest M."/>
            <person name="Roberts A."/>
            <person name="Saif S."/>
            <person name="Shea T."/>
            <person name="Sisk P."/>
            <person name="Sykes S."/>
            <person name="Wortman J."/>
            <person name="Nusbaum C."/>
            <person name="Birren B."/>
        </authorList>
    </citation>
    <scope>NUCLEOTIDE SEQUENCE [LARGE SCALE GENOMIC DNA]</scope>
    <source>
        <strain evidence="2 3">CBS 101466</strain>
    </source>
</reference>